<evidence type="ECO:0000256" key="1">
    <source>
        <dbReference type="SAM" id="Phobius"/>
    </source>
</evidence>
<proteinExistence type="predicted"/>
<keyword evidence="3" id="KW-1185">Reference proteome</keyword>
<dbReference type="Pfam" id="PF16872">
    <property type="entry name" value="putAbiC"/>
    <property type="match status" value="1"/>
</dbReference>
<keyword evidence="1" id="KW-0812">Transmembrane</keyword>
<keyword evidence="1" id="KW-1133">Transmembrane helix</keyword>
<dbReference type="AlphaFoldDB" id="A0A1H6S4U3"/>
<gene>
    <name evidence="2" type="ORF">SAMN05660918_1208</name>
</gene>
<feature type="transmembrane region" description="Helical" evidence="1">
    <location>
        <begin position="55"/>
        <end position="71"/>
    </location>
</feature>
<accession>A0A1H6S4U3</accession>
<dbReference type="EMBL" id="FNYA01000002">
    <property type="protein sequence ID" value="SEI62971.1"/>
    <property type="molecule type" value="Genomic_DNA"/>
</dbReference>
<protein>
    <submittedName>
        <fullName evidence="2">Putative phage abortive infection protein</fullName>
    </submittedName>
</protein>
<sequence length="405" mass="47964">MINFLYILTTGSYINKFVTILKKSCKFGSMIETLKEIWNKLDINEKRYLKTGIQLLIYCTLFFVIIIPWIFTRETISVVDYKNTGAIGDTINGIAGPFIALLAAILTFLAFYIQYKANIEQRTQFNKTILRQDKESSKQEIELIRDRIESRFFELLKLHRANINEFKSKGNSGKSVVIAMYDEFNKLFDSIKEWYTFEKSNLYFQHEWHRKVAQIAYDIMFFGLANNSTQDLMMRIQDIVANDKFYKEEFFPMVLKDAINQHEKIKKENIGKPKLQRTYLPNDGHQSRLGHYFRHLYQTVKFIDEQPSNILNYDEKYFYIKTLRAQMTTHEQALFFYNSLTIMGQSWELSVESTNKKLITKYNLIKNIPNGFTGDLIPGQFYPNVSYEFIVMPTFDRKEIEKHYS</sequence>
<evidence type="ECO:0000313" key="3">
    <source>
        <dbReference type="Proteomes" id="UP000199702"/>
    </source>
</evidence>
<dbReference type="InterPro" id="IPR031709">
    <property type="entry name" value="PutAbiC"/>
</dbReference>
<name>A0A1H6S4U3_9FLAO</name>
<evidence type="ECO:0000313" key="2">
    <source>
        <dbReference type="EMBL" id="SEI62971.1"/>
    </source>
</evidence>
<dbReference type="STRING" id="402734.SAMN05660918_1208"/>
<feature type="transmembrane region" description="Helical" evidence="1">
    <location>
        <begin position="91"/>
        <end position="113"/>
    </location>
</feature>
<dbReference type="Proteomes" id="UP000199702">
    <property type="component" value="Unassembled WGS sequence"/>
</dbReference>
<reference evidence="3" key="1">
    <citation type="submission" date="2016-10" db="EMBL/GenBank/DDBJ databases">
        <authorList>
            <person name="Varghese N."/>
            <person name="Submissions S."/>
        </authorList>
    </citation>
    <scope>NUCLEOTIDE SEQUENCE [LARGE SCALE GENOMIC DNA]</scope>
    <source>
        <strain evidence="3">DSM 17934</strain>
    </source>
</reference>
<dbReference type="OrthoDB" id="6678638at2"/>
<keyword evidence="1" id="KW-0472">Membrane</keyword>
<organism evidence="2 3">
    <name type="scientific">Flavobacterium terrigena</name>
    <dbReference type="NCBI Taxonomy" id="402734"/>
    <lineage>
        <taxon>Bacteria</taxon>
        <taxon>Pseudomonadati</taxon>
        <taxon>Bacteroidota</taxon>
        <taxon>Flavobacteriia</taxon>
        <taxon>Flavobacteriales</taxon>
        <taxon>Flavobacteriaceae</taxon>
        <taxon>Flavobacterium</taxon>
    </lineage>
</organism>